<dbReference type="SUPFAM" id="SSF53335">
    <property type="entry name" value="S-adenosyl-L-methionine-dependent methyltransferases"/>
    <property type="match status" value="1"/>
</dbReference>
<sequence>MNIQSAYNAWAETYDTVLNKTRDLEAAAIRQLLADVPFVEVIELGCGTGKNTEWLAATAAHVTAVDFSAEMLGKAQAKIARANVRFQQADITRAWDFASRPADLVTCSLTLEHIQDLGAVFRQAALALQPGGVFYIGELHPFKQYQGTKARFDTGTGVFELECFVHHVSDFMAAGQASGFQCVALREWFDENDRDTVPRILALLFHRGTVI</sequence>
<evidence type="ECO:0000256" key="2">
    <source>
        <dbReference type="ARBA" id="ARBA00022679"/>
    </source>
</evidence>
<dbReference type="Pfam" id="PF13649">
    <property type="entry name" value="Methyltransf_25"/>
    <property type="match status" value="1"/>
</dbReference>
<feature type="domain" description="Methyltransferase" evidence="3">
    <location>
        <begin position="41"/>
        <end position="132"/>
    </location>
</feature>
<dbReference type="RefSeq" id="WP_188561550.1">
    <property type="nucleotide sequence ID" value="NZ_BMGY01000011.1"/>
</dbReference>
<dbReference type="InterPro" id="IPR041698">
    <property type="entry name" value="Methyltransf_25"/>
</dbReference>
<dbReference type="EMBL" id="BMGY01000011">
    <property type="protein sequence ID" value="GGH84384.1"/>
    <property type="molecule type" value="Genomic_DNA"/>
</dbReference>
<dbReference type="CDD" id="cd02440">
    <property type="entry name" value="AdoMet_MTases"/>
    <property type="match status" value="1"/>
</dbReference>
<keyword evidence="5" id="KW-1185">Reference proteome</keyword>
<dbReference type="Proteomes" id="UP000637774">
    <property type="component" value="Unassembled WGS sequence"/>
</dbReference>
<gene>
    <name evidence="4" type="ORF">GCM10011495_16180</name>
</gene>
<keyword evidence="2" id="KW-0808">Transferase</keyword>
<organism evidence="4 5">
    <name type="scientific">Hymenobacter frigidus</name>
    <dbReference type="NCBI Taxonomy" id="1524095"/>
    <lineage>
        <taxon>Bacteria</taxon>
        <taxon>Pseudomonadati</taxon>
        <taxon>Bacteroidota</taxon>
        <taxon>Cytophagia</taxon>
        <taxon>Cytophagales</taxon>
        <taxon>Hymenobacteraceae</taxon>
        <taxon>Hymenobacter</taxon>
    </lineage>
</organism>
<dbReference type="PANTHER" id="PTHR43861:SF1">
    <property type="entry name" value="TRANS-ACONITATE 2-METHYLTRANSFERASE"/>
    <property type="match status" value="1"/>
</dbReference>
<keyword evidence="1" id="KW-0489">Methyltransferase</keyword>
<accession>A0ABQ2A1I1</accession>
<proteinExistence type="predicted"/>
<protein>
    <recommendedName>
        <fullName evidence="3">Methyltransferase domain-containing protein</fullName>
    </recommendedName>
</protein>
<evidence type="ECO:0000259" key="3">
    <source>
        <dbReference type="Pfam" id="PF13649"/>
    </source>
</evidence>
<comment type="caution">
    <text evidence="4">The sequence shown here is derived from an EMBL/GenBank/DDBJ whole genome shotgun (WGS) entry which is preliminary data.</text>
</comment>
<reference evidence="5" key="1">
    <citation type="journal article" date="2019" name="Int. J. Syst. Evol. Microbiol.">
        <title>The Global Catalogue of Microorganisms (GCM) 10K type strain sequencing project: providing services to taxonomists for standard genome sequencing and annotation.</title>
        <authorList>
            <consortium name="The Broad Institute Genomics Platform"/>
            <consortium name="The Broad Institute Genome Sequencing Center for Infectious Disease"/>
            <person name="Wu L."/>
            <person name="Ma J."/>
        </authorList>
    </citation>
    <scope>NUCLEOTIDE SEQUENCE [LARGE SCALE GENOMIC DNA]</scope>
    <source>
        <strain evidence="5">CGMCC 1.14966</strain>
    </source>
</reference>
<dbReference type="PANTHER" id="PTHR43861">
    <property type="entry name" value="TRANS-ACONITATE 2-METHYLTRANSFERASE-RELATED"/>
    <property type="match status" value="1"/>
</dbReference>
<evidence type="ECO:0000313" key="4">
    <source>
        <dbReference type="EMBL" id="GGH84384.1"/>
    </source>
</evidence>
<dbReference type="Gene3D" id="3.40.50.150">
    <property type="entry name" value="Vaccinia Virus protein VP39"/>
    <property type="match status" value="1"/>
</dbReference>
<evidence type="ECO:0000313" key="5">
    <source>
        <dbReference type="Proteomes" id="UP000637774"/>
    </source>
</evidence>
<name>A0ABQ2A1I1_9BACT</name>
<dbReference type="InterPro" id="IPR029063">
    <property type="entry name" value="SAM-dependent_MTases_sf"/>
</dbReference>
<evidence type="ECO:0000256" key="1">
    <source>
        <dbReference type="ARBA" id="ARBA00022603"/>
    </source>
</evidence>